<dbReference type="SUPFAM" id="SSF55909">
    <property type="entry name" value="Pentein"/>
    <property type="match status" value="1"/>
</dbReference>
<evidence type="ECO:0000313" key="7">
    <source>
        <dbReference type="Proteomes" id="UP001302349"/>
    </source>
</evidence>
<dbReference type="Gene3D" id="3.75.10.10">
    <property type="entry name" value="L-arginine/glycine Amidinotransferase, Chain A"/>
    <property type="match status" value="2"/>
</dbReference>
<accession>A0ABZ0IMM9</accession>
<dbReference type="Gene3D" id="1.10.3930.10">
    <property type="entry name" value="Arginine deiminase"/>
    <property type="match status" value="1"/>
</dbReference>
<evidence type="ECO:0000313" key="6">
    <source>
        <dbReference type="EMBL" id="WOK05708.1"/>
    </source>
</evidence>
<organism evidence="6 7">
    <name type="scientific">Imperialibacter roseus</name>
    <dbReference type="NCBI Taxonomy" id="1324217"/>
    <lineage>
        <taxon>Bacteria</taxon>
        <taxon>Pseudomonadati</taxon>
        <taxon>Bacteroidota</taxon>
        <taxon>Cytophagia</taxon>
        <taxon>Cytophagales</taxon>
        <taxon>Flammeovirgaceae</taxon>
        <taxon>Imperialibacter</taxon>
    </lineage>
</organism>
<dbReference type="PRINTS" id="PR01466">
    <property type="entry name" value="ARGDEIMINASE"/>
</dbReference>
<evidence type="ECO:0000256" key="1">
    <source>
        <dbReference type="ARBA" id="ARBA00005213"/>
    </source>
</evidence>
<keyword evidence="4" id="KW-0378">Hydrolase</keyword>
<dbReference type="PANTHER" id="PTHR47271">
    <property type="entry name" value="ARGININE DEIMINASE"/>
    <property type="match status" value="1"/>
</dbReference>
<comment type="pathway">
    <text evidence="1">Amino-acid degradation; L-arginine degradation via ADI pathway; carbamoyl phosphate from L-arginine: step 1/2.</text>
</comment>
<comment type="similarity">
    <text evidence="2">Belongs to the arginine deiminase family.</text>
</comment>
<dbReference type="RefSeq" id="WP_317488465.1">
    <property type="nucleotide sequence ID" value="NZ_CP136051.1"/>
</dbReference>
<evidence type="ECO:0000256" key="2">
    <source>
        <dbReference type="ARBA" id="ARBA00010206"/>
    </source>
</evidence>
<dbReference type="PANTHER" id="PTHR47271:SF2">
    <property type="entry name" value="ARGININE DEIMINASE"/>
    <property type="match status" value="1"/>
</dbReference>
<keyword evidence="7" id="KW-1185">Reference proteome</keyword>
<dbReference type="EMBL" id="CP136051">
    <property type="protein sequence ID" value="WOK05708.1"/>
    <property type="molecule type" value="Genomic_DNA"/>
</dbReference>
<name>A0ABZ0IMM9_9BACT</name>
<protein>
    <recommendedName>
        <fullName evidence="3">arginine deiminase</fullName>
        <ecNumber evidence="3">3.5.3.6</ecNumber>
    </recommendedName>
</protein>
<dbReference type="Pfam" id="PF02274">
    <property type="entry name" value="ADI"/>
    <property type="match status" value="1"/>
</dbReference>
<evidence type="ECO:0000256" key="5">
    <source>
        <dbReference type="ARBA" id="ARBA00049429"/>
    </source>
</evidence>
<evidence type="ECO:0000256" key="3">
    <source>
        <dbReference type="ARBA" id="ARBA00012171"/>
    </source>
</evidence>
<reference evidence="6 7" key="1">
    <citation type="journal article" date="2023" name="Microbiol. Resour. Announc.">
        <title>Complete Genome Sequence of Imperialibacter roseus strain P4T.</title>
        <authorList>
            <person name="Tizabi D.R."/>
            <person name="Bachvaroff T."/>
            <person name="Hill R.T."/>
        </authorList>
    </citation>
    <scope>NUCLEOTIDE SEQUENCE [LARGE SCALE GENOMIC DNA]</scope>
    <source>
        <strain evidence="6 7">P4T</strain>
    </source>
</reference>
<dbReference type="EC" id="3.5.3.6" evidence="3"/>
<gene>
    <name evidence="6" type="ORF">RT717_21770</name>
</gene>
<comment type="catalytic activity">
    <reaction evidence="5">
        <text>L-arginine + H2O = L-citrulline + NH4(+)</text>
        <dbReference type="Rhea" id="RHEA:19597"/>
        <dbReference type="ChEBI" id="CHEBI:15377"/>
        <dbReference type="ChEBI" id="CHEBI:28938"/>
        <dbReference type="ChEBI" id="CHEBI:32682"/>
        <dbReference type="ChEBI" id="CHEBI:57743"/>
        <dbReference type="EC" id="3.5.3.6"/>
    </reaction>
</comment>
<dbReference type="InterPro" id="IPR003876">
    <property type="entry name" value="Arg_deiminase"/>
</dbReference>
<dbReference type="Proteomes" id="UP001302349">
    <property type="component" value="Chromosome"/>
</dbReference>
<sequence length="411" mass="46525">MVTSDIDILRKVIVHRPDQGIEWVTPFNKAELLYDDIVFLPKMQEEHSLLTGVLSFFAGEENVLEFTDLLTDILTNAKLRSQLLDEVFKLESLPPDTQLTLQQLLPKNLAKALISGYKAGGSVLLNPVPNLIFTRDIGAVVNNYVITCQAEKMPRKRENILTWFITHYHPVFVKVGYKYLDLCISSDHLATTLSNRAETIEGGDIIHLSPSHLLIGCSERTNMVALWRIREQLREHKVVEKFTIVDIPKEEYCMHIDTIFSKVNTHDYVLYEHVLQDPTQISIESFDLQGNTSQRFDTIKDLILAEDADARFVSCGNGEHPFDQREQWSSACNFVAVRPGVAVTYRRNTKTIEGFQQLGYTVIPAEQFLQQAAEGKIEKEKIQNTIITIPAGELSRGSGGPHCLTFPIERG</sequence>
<proteinExistence type="inferred from homology"/>
<evidence type="ECO:0000256" key="4">
    <source>
        <dbReference type="ARBA" id="ARBA00022801"/>
    </source>
</evidence>